<comment type="similarity">
    <text evidence="2">Belongs to the bomanin family.</text>
</comment>
<feature type="compositionally biased region" description="Pro residues" evidence="8">
    <location>
        <begin position="66"/>
        <end position="78"/>
    </location>
</feature>
<dbReference type="Pfam" id="PF08194">
    <property type="entry name" value="DIM"/>
    <property type="match status" value="1"/>
</dbReference>
<organism evidence="10 11">
    <name type="scientific">Drosophila lebanonensis</name>
    <name type="common">Fruit fly</name>
    <name type="synonym">Scaptodrosophila lebanonensis</name>
    <dbReference type="NCBI Taxonomy" id="7225"/>
    <lineage>
        <taxon>Eukaryota</taxon>
        <taxon>Metazoa</taxon>
        <taxon>Ecdysozoa</taxon>
        <taxon>Arthropoda</taxon>
        <taxon>Hexapoda</taxon>
        <taxon>Insecta</taxon>
        <taxon>Pterygota</taxon>
        <taxon>Neoptera</taxon>
        <taxon>Endopterygota</taxon>
        <taxon>Diptera</taxon>
        <taxon>Brachycera</taxon>
        <taxon>Muscomorpha</taxon>
        <taxon>Ephydroidea</taxon>
        <taxon>Drosophilidae</taxon>
        <taxon>Scaptodrosophila</taxon>
    </lineage>
</organism>
<evidence type="ECO:0000256" key="7">
    <source>
        <dbReference type="ARBA" id="ARBA00023157"/>
    </source>
</evidence>
<name>A0A6J2TGM8_DROLE</name>
<evidence type="ECO:0000256" key="3">
    <source>
        <dbReference type="ARBA" id="ARBA00022525"/>
    </source>
</evidence>
<dbReference type="GO" id="GO:0005576">
    <property type="term" value="C:extracellular region"/>
    <property type="evidence" value="ECO:0007669"/>
    <property type="project" value="UniProtKB-SubCell"/>
</dbReference>
<evidence type="ECO:0000256" key="6">
    <source>
        <dbReference type="ARBA" id="ARBA00022859"/>
    </source>
</evidence>
<accession>A0A6J2TGM8</accession>
<evidence type="ECO:0000313" key="10">
    <source>
        <dbReference type="Proteomes" id="UP000504634"/>
    </source>
</evidence>
<evidence type="ECO:0000313" key="11">
    <source>
        <dbReference type="RefSeq" id="XP_030374605.1"/>
    </source>
</evidence>
<evidence type="ECO:0000256" key="4">
    <source>
        <dbReference type="ARBA" id="ARBA00022588"/>
    </source>
</evidence>
<reference evidence="11" key="1">
    <citation type="submission" date="2025-08" db="UniProtKB">
        <authorList>
            <consortium name="RefSeq"/>
        </authorList>
    </citation>
    <scope>IDENTIFICATION</scope>
    <source>
        <strain evidence="11">11010-0011.00</strain>
        <tissue evidence="11">Whole body</tissue>
    </source>
</reference>
<feature type="region of interest" description="Disordered" evidence="8">
    <location>
        <begin position="58"/>
        <end position="78"/>
    </location>
</feature>
<keyword evidence="6" id="KW-0391">Immunity</keyword>
<sequence length="108" mass="10874">MKWLSLVLLSIIVAVAMAGRVVINGACRDCSPPDAETLVVGGQVYKGRPGAGTVIIGSPDGYSNNLPPPRAGGPPPIQIPEGFSGRVPGGTYVHNSDCAGCSISGGDD</sequence>
<evidence type="ECO:0000256" key="8">
    <source>
        <dbReference type="SAM" id="MobiDB-lite"/>
    </source>
</evidence>
<evidence type="ECO:0000256" key="1">
    <source>
        <dbReference type="ARBA" id="ARBA00004613"/>
    </source>
</evidence>
<dbReference type="RefSeq" id="XP_030374605.1">
    <property type="nucleotide sequence ID" value="XM_030518745.1"/>
</dbReference>
<proteinExistence type="inferred from homology"/>
<comment type="subcellular location">
    <subcellularLocation>
        <location evidence="1">Secreted</location>
    </subcellularLocation>
</comment>
<dbReference type="Proteomes" id="UP000504634">
    <property type="component" value="Unplaced"/>
</dbReference>
<keyword evidence="5 9" id="KW-0732">Signal</keyword>
<gene>
    <name evidence="11" type="primary">LOC115624145</name>
</gene>
<dbReference type="AlphaFoldDB" id="A0A6J2TGM8"/>
<keyword evidence="7" id="KW-1015">Disulfide bond</keyword>
<evidence type="ECO:0000256" key="5">
    <source>
        <dbReference type="ARBA" id="ARBA00022729"/>
    </source>
</evidence>
<keyword evidence="10" id="KW-1185">Reference proteome</keyword>
<dbReference type="CTD" id="37099"/>
<evidence type="ECO:0000256" key="9">
    <source>
        <dbReference type="SAM" id="SignalP"/>
    </source>
</evidence>
<evidence type="ECO:0000256" key="2">
    <source>
        <dbReference type="ARBA" id="ARBA00005379"/>
    </source>
</evidence>
<dbReference type="OrthoDB" id="7863118at2759"/>
<feature type="signal peptide" evidence="9">
    <location>
        <begin position="1"/>
        <end position="18"/>
    </location>
</feature>
<dbReference type="GO" id="GO:0045087">
    <property type="term" value="P:innate immune response"/>
    <property type="evidence" value="ECO:0007669"/>
    <property type="project" value="UniProtKB-KW"/>
</dbReference>
<feature type="chain" id="PRO_5026665880" evidence="9">
    <location>
        <begin position="19"/>
        <end position="108"/>
    </location>
</feature>
<protein>
    <submittedName>
        <fullName evidence="11">Immune-induced peptide 23</fullName>
    </submittedName>
</protein>
<dbReference type="InterPro" id="IPR013172">
    <property type="entry name" value="Bomanin"/>
</dbReference>
<dbReference type="GeneID" id="115624145"/>
<keyword evidence="3" id="KW-0964">Secreted</keyword>
<keyword evidence="4" id="KW-0399">Innate immunity</keyword>